<reference evidence="4 5" key="1">
    <citation type="submission" date="2020-03" db="EMBL/GenBank/DDBJ databases">
        <title>Vagococcus sp. nov., isolated from beetles.</title>
        <authorList>
            <person name="Hyun D.-W."/>
            <person name="Bae J.-W."/>
        </authorList>
    </citation>
    <scope>NUCLEOTIDE SEQUENCE [LARGE SCALE GENOMIC DNA]</scope>
    <source>
        <strain evidence="4 5">HDW17A</strain>
    </source>
</reference>
<feature type="transmembrane region" description="Helical" evidence="2">
    <location>
        <begin position="156"/>
        <end position="189"/>
    </location>
</feature>
<dbReference type="KEGG" id="vah:G7081_00855"/>
<dbReference type="GO" id="GO:0006508">
    <property type="term" value="P:proteolysis"/>
    <property type="evidence" value="ECO:0007669"/>
    <property type="project" value="UniProtKB-KW"/>
</dbReference>
<sequence>MTINKYFFTTLITYILIYLSPVGITFCITKSANPNVNTMLSATAIAYIIGALIMLLQGRFLKQPLSVEKIKTAWPKVILWGIAGIFLAFVAQMAASIMEQLIIQAPLGSENTENIIDMIQFSPLFIINVSIAGPIMEELLFRRAGIGFLSQYISPVLSAAVTSLLFAIAHFDGHIIVYFIMGMTFYFLYQKTGSIWTSIIAHCGMNSLVLLIQLTQ</sequence>
<dbReference type="InterPro" id="IPR052710">
    <property type="entry name" value="CAAX_protease"/>
</dbReference>
<dbReference type="EMBL" id="CP049886">
    <property type="protein sequence ID" value="QIL45738.1"/>
    <property type="molecule type" value="Genomic_DNA"/>
</dbReference>
<name>A0A6G8AL02_9ENTE</name>
<dbReference type="GO" id="GO:0008237">
    <property type="term" value="F:metallopeptidase activity"/>
    <property type="evidence" value="ECO:0007669"/>
    <property type="project" value="UniProtKB-KW"/>
</dbReference>
<keyword evidence="5" id="KW-1185">Reference proteome</keyword>
<dbReference type="PANTHER" id="PTHR36435">
    <property type="entry name" value="SLR1288 PROTEIN"/>
    <property type="match status" value="1"/>
</dbReference>
<dbReference type="RefSeq" id="WP_166006530.1">
    <property type="nucleotide sequence ID" value="NZ_CP049886.1"/>
</dbReference>
<feature type="transmembrane region" description="Helical" evidence="2">
    <location>
        <begin position="118"/>
        <end position="136"/>
    </location>
</feature>
<feature type="transmembrane region" description="Helical" evidence="2">
    <location>
        <begin position="38"/>
        <end position="56"/>
    </location>
</feature>
<evidence type="ECO:0000259" key="3">
    <source>
        <dbReference type="Pfam" id="PF02517"/>
    </source>
</evidence>
<feature type="domain" description="CAAX prenyl protease 2/Lysostaphin resistance protein A-like" evidence="3">
    <location>
        <begin position="122"/>
        <end position="207"/>
    </location>
</feature>
<dbReference type="Proteomes" id="UP000500890">
    <property type="component" value="Chromosome"/>
</dbReference>
<evidence type="ECO:0000256" key="2">
    <source>
        <dbReference type="SAM" id="Phobius"/>
    </source>
</evidence>
<dbReference type="InterPro" id="IPR003675">
    <property type="entry name" value="Rce1/LyrA-like_dom"/>
</dbReference>
<dbReference type="PANTHER" id="PTHR36435:SF6">
    <property type="entry name" value="ABORTIVE INFECTION PROTEIN"/>
    <property type="match status" value="1"/>
</dbReference>
<keyword evidence="4" id="KW-0645">Protease</keyword>
<keyword evidence="2" id="KW-0812">Transmembrane</keyword>
<evidence type="ECO:0000256" key="1">
    <source>
        <dbReference type="ARBA" id="ARBA00009067"/>
    </source>
</evidence>
<proteinExistence type="inferred from homology"/>
<dbReference type="AlphaFoldDB" id="A0A6G8AL02"/>
<keyword evidence="4" id="KW-0482">Metalloprotease</keyword>
<feature type="transmembrane region" description="Helical" evidence="2">
    <location>
        <begin position="7"/>
        <end position="26"/>
    </location>
</feature>
<accession>A0A6G8AL02</accession>
<gene>
    <name evidence="4" type="ORF">G7081_00855</name>
</gene>
<feature type="transmembrane region" description="Helical" evidence="2">
    <location>
        <begin position="77"/>
        <end position="98"/>
    </location>
</feature>
<protein>
    <submittedName>
        <fullName evidence="4">CPBP family intramembrane metalloprotease</fullName>
    </submittedName>
</protein>
<comment type="similarity">
    <text evidence="1">Belongs to the UPF0177 family.</text>
</comment>
<dbReference type="GO" id="GO:0080120">
    <property type="term" value="P:CAAX-box protein maturation"/>
    <property type="evidence" value="ECO:0007669"/>
    <property type="project" value="UniProtKB-ARBA"/>
</dbReference>
<keyword evidence="2" id="KW-0472">Membrane</keyword>
<evidence type="ECO:0000313" key="5">
    <source>
        <dbReference type="Proteomes" id="UP000500890"/>
    </source>
</evidence>
<keyword evidence="2" id="KW-1133">Transmembrane helix</keyword>
<dbReference type="Pfam" id="PF02517">
    <property type="entry name" value="Rce1-like"/>
    <property type="match status" value="1"/>
</dbReference>
<evidence type="ECO:0000313" key="4">
    <source>
        <dbReference type="EMBL" id="QIL45738.1"/>
    </source>
</evidence>
<organism evidence="4 5">
    <name type="scientific">Vagococcus coleopterorum</name>
    <dbReference type="NCBI Taxonomy" id="2714946"/>
    <lineage>
        <taxon>Bacteria</taxon>
        <taxon>Bacillati</taxon>
        <taxon>Bacillota</taxon>
        <taxon>Bacilli</taxon>
        <taxon>Lactobacillales</taxon>
        <taxon>Enterococcaceae</taxon>
        <taxon>Vagococcus</taxon>
    </lineage>
</organism>
<dbReference type="GO" id="GO:0004175">
    <property type="term" value="F:endopeptidase activity"/>
    <property type="evidence" value="ECO:0007669"/>
    <property type="project" value="UniProtKB-ARBA"/>
</dbReference>
<keyword evidence="4" id="KW-0378">Hydrolase</keyword>